<gene>
    <name evidence="2" type="ordered locus">Desac_1092</name>
</gene>
<accession>F2NHB4</accession>
<dbReference type="AlphaFoldDB" id="F2NHB4"/>
<dbReference type="OrthoDB" id="9795418at2"/>
<evidence type="ECO:0000256" key="1">
    <source>
        <dbReference type="SAM" id="Phobius"/>
    </source>
</evidence>
<sequence length="212" mass="22840">MPKLSWSRYLPAYWIQGVVLILTIGVFPSNALAHRVLIYAYAEGDTIYTESKFVPDSPVRQGKILVMDKKTGSTLLTGQTDDEGKFAFKIPVEAVAEKLDLGIVVDAGMGHRGEWLLKADSYLAGAQPAAAPKPTPADVSTAPGTKAGPVDPQVLEALLNRALERQLGPINEKLTELTIHRTTPTDIIGGIGYILGIFGLAAYFLSKKKPKP</sequence>
<reference evidence="3" key="2">
    <citation type="submission" date="2011-03" db="EMBL/GenBank/DDBJ databases">
        <title>The complete genome of Desulfobacca acetoxidans DSM 11109.</title>
        <authorList>
            <consortium name="US DOE Joint Genome Institute (JGI-PGF)"/>
            <person name="Lucas S."/>
            <person name="Copeland A."/>
            <person name="Lapidus A."/>
            <person name="Bruce D."/>
            <person name="Goodwin L."/>
            <person name="Pitluck S."/>
            <person name="Peters L."/>
            <person name="Kyrpides N."/>
            <person name="Mavromatis K."/>
            <person name="Ivanova N."/>
            <person name="Ovchinnikova G."/>
            <person name="Teshima H."/>
            <person name="Detter J.C."/>
            <person name="Han C."/>
            <person name="Land M."/>
            <person name="Hauser L."/>
            <person name="Markowitz V."/>
            <person name="Cheng J.-F."/>
            <person name="Hugenholtz P."/>
            <person name="Woyke T."/>
            <person name="Wu D."/>
            <person name="Spring S."/>
            <person name="Schueler E."/>
            <person name="Brambilla E."/>
            <person name="Klenk H.-P."/>
            <person name="Eisen J.A."/>
        </authorList>
    </citation>
    <scope>NUCLEOTIDE SEQUENCE [LARGE SCALE GENOMIC DNA]</scope>
    <source>
        <strain evidence="3">ATCC 700848 / DSM 11109 / ASRB2</strain>
    </source>
</reference>
<name>F2NHB4_DESAR</name>
<organism evidence="2 3">
    <name type="scientific">Desulfobacca acetoxidans (strain ATCC 700848 / DSM 11109 / ASRB2)</name>
    <dbReference type="NCBI Taxonomy" id="880072"/>
    <lineage>
        <taxon>Bacteria</taxon>
        <taxon>Pseudomonadati</taxon>
        <taxon>Thermodesulfobacteriota</taxon>
        <taxon>Desulfobaccia</taxon>
        <taxon>Desulfobaccales</taxon>
        <taxon>Desulfobaccaceae</taxon>
        <taxon>Desulfobacca</taxon>
    </lineage>
</organism>
<dbReference type="HOGENOM" id="CLU_083845_0_0_7"/>
<evidence type="ECO:0000313" key="2">
    <source>
        <dbReference type="EMBL" id="AEB08956.1"/>
    </source>
</evidence>
<feature type="transmembrane region" description="Helical" evidence="1">
    <location>
        <begin position="187"/>
        <end position="206"/>
    </location>
</feature>
<dbReference type="eggNOG" id="COG2373">
    <property type="taxonomic scope" value="Bacteria"/>
</dbReference>
<dbReference type="Proteomes" id="UP000000483">
    <property type="component" value="Chromosome"/>
</dbReference>
<protein>
    <recommendedName>
        <fullName evidence="4">Nickel transport protein</fullName>
    </recommendedName>
</protein>
<dbReference type="EMBL" id="CP002629">
    <property type="protein sequence ID" value="AEB08956.1"/>
    <property type="molecule type" value="Genomic_DNA"/>
</dbReference>
<keyword evidence="3" id="KW-1185">Reference proteome</keyword>
<proteinExistence type="predicted"/>
<feature type="transmembrane region" description="Helical" evidence="1">
    <location>
        <begin position="12"/>
        <end position="33"/>
    </location>
</feature>
<dbReference type="RefSeq" id="WP_013706068.1">
    <property type="nucleotide sequence ID" value="NC_015388.1"/>
</dbReference>
<keyword evidence="1" id="KW-0812">Transmembrane</keyword>
<reference evidence="2 3" key="1">
    <citation type="journal article" date="2011" name="Stand. Genomic Sci.">
        <title>Complete genome sequence of the acetate-degrading sulfate reducer Desulfobacca acetoxidans type strain (ASRB2).</title>
        <authorList>
            <person name="Goker M."/>
            <person name="Teshima H."/>
            <person name="Lapidus A."/>
            <person name="Nolan M."/>
            <person name="Lucas S."/>
            <person name="Hammon N."/>
            <person name="Deshpande S."/>
            <person name="Cheng J.F."/>
            <person name="Tapia R."/>
            <person name="Han C."/>
            <person name="Goodwin L."/>
            <person name="Pitluck S."/>
            <person name="Huntemann M."/>
            <person name="Liolios K."/>
            <person name="Ivanova N."/>
            <person name="Pagani I."/>
            <person name="Mavromatis K."/>
            <person name="Ovchinikova G."/>
            <person name="Pati A."/>
            <person name="Chen A."/>
            <person name="Palaniappan K."/>
            <person name="Land M."/>
            <person name="Hauser L."/>
            <person name="Brambilla E.M."/>
            <person name="Rohde M."/>
            <person name="Spring S."/>
            <person name="Detter J.C."/>
            <person name="Woyke T."/>
            <person name="Bristow J."/>
            <person name="Eisen J.A."/>
            <person name="Markowitz V."/>
            <person name="Hugenholtz P."/>
            <person name="Kyrpides N.C."/>
            <person name="Klenk H.P."/>
        </authorList>
    </citation>
    <scope>NUCLEOTIDE SEQUENCE [LARGE SCALE GENOMIC DNA]</scope>
    <source>
        <strain evidence="3">ATCC 700848 / DSM 11109 / ASRB2</strain>
    </source>
</reference>
<dbReference type="STRING" id="880072.Desac_1092"/>
<keyword evidence="1" id="KW-1133">Transmembrane helix</keyword>
<keyword evidence="1" id="KW-0472">Membrane</keyword>
<evidence type="ECO:0008006" key="4">
    <source>
        <dbReference type="Google" id="ProtNLM"/>
    </source>
</evidence>
<dbReference type="KEGG" id="dao:Desac_1092"/>
<evidence type="ECO:0000313" key="3">
    <source>
        <dbReference type="Proteomes" id="UP000000483"/>
    </source>
</evidence>